<accession>A0A1A9X046</accession>
<dbReference type="VEuPathDB" id="VectorBase:GBRI039328"/>
<feature type="region of interest" description="Disordered" evidence="1">
    <location>
        <begin position="44"/>
        <end position="65"/>
    </location>
</feature>
<reference evidence="3" key="1">
    <citation type="submission" date="2014-03" db="EMBL/GenBank/DDBJ databases">
        <authorList>
            <person name="Aksoy S."/>
            <person name="Warren W."/>
            <person name="Wilson R.K."/>
        </authorList>
    </citation>
    <scope>NUCLEOTIDE SEQUENCE [LARGE SCALE GENOMIC DNA]</scope>
    <source>
        <strain evidence="3">IAEA</strain>
    </source>
</reference>
<reference evidence="2" key="2">
    <citation type="submission" date="2020-05" db="UniProtKB">
        <authorList>
            <consortium name="EnsemblMetazoa"/>
        </authorList>
    </citation>
    <scope>IDENTIFICATION</scope>
    <source>
        <strain evidence="2">IAEA</strain>
    </source>
</reference>
<dbReference type="EnsemblMetazoa" id="GBRI039328-RA">
    <property type="protein sequence ID" value="GBRI039328-PA"/>
    <property type="gene ID" value="GBRI039328"/>
</dbReference>
<name>A0A1A9X046_9MUSC</name>
<sequence>MHQQQQQQHVYKNINKQKLTDKQQEKTFLLKIFFLLSQSHIQPPQLTPQKVANQRAHPTFEKENK</sequence>
<keyword evidence="3" id="KW-1185">Reference proteome</keyword>
<protein>
    <submittedName>
        <fullName evidence="2">Uncharacterized protein</fullName>
    </submittedName>
</protein>
<dbReference type="AlphaFoldDB" id="A0A1A9X046"/>
<evidence type="ECO:0000313" key="3">
    <source>
        <dbReference type="Proteomes" id="UP000091820"/>
    </source>
</evidence>
<proteinExistence type="predicted"/>
<organism evidence="2 3">
    <name type="scientific">Glossina brevipalpis</name>
    <dbReference type="NCBI Taxonomy" id="37001"/>
    <lineage>
        <taxon>Eukaryota</taxon>
        <taxon>Metazoa</taxon>
        <taxon>Ecdysozoa</taxon>
        <taxon>Arthropoda</taxon>
        <taxon>Hexapoda</taxon>
        <taxon>Insecta</taxon>
        <taxon>Pterygota</taxon>
        <taxon>Neoptera</taxon>
        <taxon>Endopterygota</taxon>
        <taxon>Diptera</taxon>
        <taxon>Brachycera</taxon>
        <taxon>Muscomorpha</taxon>
        <taxon>Hippoboscoidea</taxon>
        <taxon>Glossinidae</taxon>
        <taxon>Glossina</taxon>
    </lineage>
</organism>
<dbReference type="Proteomes" id="UP000091820">
    <property type="component" value="Unassembled WGS sequence"/>
</dbReference>
<evidence type="ECO:0000313" key="2">
    <source>
        <dbReference type="EnsemblMetazoa" id="GBRI039328-PA"/>
    </source>
</evidence>
<evidence type="ECO:0000256" key="1">
    <source>
        <dbReference type="SAM" id="MobiDB-lite"/>
    </source>
</evidence>